<accession>A0ACB8R862</accession>
<reference evidence="1" key="1">
    <citation type="submission" date="2021-02" db="EMBL/GenBank/DDBJ databases">
        <authorList>
            <consortium name="DOE Joint Genome Institute"/>
            <person name="Ahrendt S."/>
            <person name="Looney B.P."/>
            <person name="Miyauchi S."/>
            <person name="Morin E."/>
            <person name="Drula E."/>
            <person name="Courty P.E."/>
            <person name="Chicoki N."/>
            <person name="Fauchery L."/>
            <person name="Kohler A."/>
            <person name="Kuo A."/>
            <person name="Labutti K."/>
            <person name="Pangilinan J."/>
            <person name="Lipzen A."/>
            <person name="Riley R."/>
            <person name="Andreopoulos W."/>
            <person name="He G."/>
            <person name="Johnson J."/>
            <person name="Barry K.W."/>
            <person name="Grigoriev I.V."/>
            <person name="Nagy L."/>
            <person name="Hibbett D."/>
            <person name="Henrissat B."/>
            <person name="Matheny P.B."/>
            <person name="Labbe J."/>
            <person name="Martin F."/>
        </authorList>
    </citation>
    <scope>NUCLEOTIDE SEQUENCE</scope>
    <source>
        <strain evidence="1">FP105234-sp</strain>
    </source>
</reference>
<reference evidence="1" key="2">
    <citation type="journal article" date="2022" name="New Phytol.">
        <title>Evolutionary transition to the ectomycorrhizal habit in the genomes of a hyperdiverse lineage of mushroom-forming fungi.</title>
        <authorList>
            <person name="Looney B."/>
            <person name="Miyauchi S."/>
            <person name="Morin E."/>
            <person name="Drula E."/>
            <person name="Courty P.E."/>
            <person name="Kohler A."/>
            <person name="Kuo A."/>
            <person name="LaButti K."/>
            <person name="Pangilinan J."/>
            <person name="Lipzen A."/>
            <person name="Riley R."/>
            <person name="Andreopoulos W."/>
            <person name="He G."/>
            <person name="Johnson J."/>
            <person name="Nolan M."/>
            <person name="Tritt A."/>
            <person name="Barry K.W."/>
            <person name="Grigoriev I.V."/>
            <person name="Nagy L.G."/>
            <person name="Hibbett D."/>
            <person name="Henrissat B."/>
            <person name="Matheny P.B."/>
            <person name="Labbe J."/>
            <person name="Martin F.M."/>
        </authorList>
    </citation>
    <scope>NUCLEOTIDE SEQUENCE</scope>
    <source>
        <strain evidence="1">FP105234-sp</strain>
    </source>
</reference>
<dbReference type="EMBL" id="MU276263">
    <property type="protein sequence ID" value="KAI0039781.1"/>
    <property type="molecule type" value="Genomic_DNA"/>
</dbReference>
<gene>
    <name evidence="1" type="ORF">FA95DRAFT_1612302</name>
</gene>
<name>A0ACB8R862_9AGAM</name>
<sequence>MSLSLSAALTAFAAAAALYLFRSVRQRQRRRGLSYPPGPKPLPIVGNLFDLPKENSWVVYAGWEKTYGGIISLQILGQVVVVLNSQKAIRDLLEKRGAKYSDRPVLPFFDMMGLDWAIPLAGFNDLWRTGRKTLDRSLRPNVAVQFRPMQKAKTHAFLRQLLLTPDKYREHIEHLQGAMLLSVGYGYDVKDREDMFLSQARELSDMVTAVVLPGSLLVNDLPFLRHLPGWLPGMAFKQLAVYGRNLAEQVITNPFNWVKDAMESGSAQPSLALDTLLENQQADAEVTKERDVATALASLYAGGSDTSVSALSSFILALILYPDVQARAHAEIDAVTGGQRLPDFDDRPRLPYIDALCKELLRWRMVTPIALPHAATEDDVYEGYFIPKGAIVIGNAWALLHDPVAYPDPEAFKPERFLTKDGQVKDDPTLAAAFGFGKRICPGRHLVDSSIFIIVASVLSLFYVDKAKDQNGKDIPVKDEHQGPQLSSPVPFRCTIVPRHPHVEEMLSDASSA</sequence>
<proteinExistence type="predicted"/>
<comment type="caution">
    <text evidence="1">The sequence shown here is derived from an EMBL/GenBank/DDBJ whole genome shotgun (WGS) entry which is preliminary data.</text>
</comment>
<evidence type="ECO:0000313" key="2">
    <source>
        <dbReference type="Proteomes" id="UP000814033"/>
    </source>
</evidence>
<dbReference type="Proteomes" id="UP000814033">
    <property type="component" value="Unassembled WGS sequence"/>
</dbReference>
<evidence type="ECO:0000313" key="1">
    <source>
        <dbReference type="EMBL" id="KAI0039781.1"/>
    </source>
</evidence>
<protein>
    <submittedName>
        <fullName evidence="1">Cytochrome P450</fullName>
    </submittedName>
</protein>
<keyword evidence="2" id="KW-1185">Reference proteome</keyword>
<organism evidence="1 2">
    <name type="scientific">Auriscalpium vulgare</name>
    <dbReference type="NCBI Taxonomy" id="40419"/>
    <lineage>
        <taxon>Eukaryota</taxon>
        <taxon>Fungi</taxon>
        <taxon>Dikarya</taxon>
        <taxon>Basidiomycota</taxon>
        <taxon>Agaricomycotina</taxon>
        <taxon>Agaricomycetes</taxon>
        <taxon>Russulales</taxon>
        <taxon>Auriscalpiaceae</taxon>
        <taxon>Auriscalpium</taxon>
    </lineage>
</organism>